<evidence type="ECO:0000313" key="1">
    <source>
        <dbReference type="EMBL" id="CAM9871592.1"/>
    </source>
</evidence>
<accession>A0AC59YPV2</accession>
<dbReference type="Proteomes" id="UP001162501">
    <property type="component" value="Chromosome 19"/>
</dbReference>
<gene>
    <name evidence="1" type="ORF">MRATA1EN22A_LOCUS8661</name>
</gene>
<dbReference type="EMBL" id="OX596103">
    <property type="protein sequence ID" value="CAM9871592.1"/>
    <property type="molecule type" value="Genomic_DNA"/>
</dbReference>
<evidence type="ECO:0000313" key="2">
    <source>
        <dbReference type="Proteomes" id="UP001162501"/>
    </source>
</evidence>
<reference evidence="1" key="1">
    <citation type="submission" date="2023-05" db="EMBL/GenBank/DDBJ databases">
        <authorList>
            <consortium name="ELIXIR-Norway"/>
        </authorList>
    </citation>
    <scope>NUCLEOTIDE SEQUENCE</scope>
</reference>
<sequence>MPLPLGELPRRCHHCPDAADIAATAFGGKARTFLTLLPPATIPNRQNLIESHQVKKPAKDLRWPFHCHRGRAWNQQQNLVPGGESWGSRKPGPVWNPSLLKLQPYGSVHEREPDWGNRMLACASPELTVNQASV</sequence>
<reference evidence="1" key="2">
    <citation type="submission" date="2025-03" db="EMBL/GenBank/DDBJ databases">
        <authorList>
            <consortium name="ELIXIR-Norway"/>
            <consortium name="Elixir Norway"/>
        </authorList>
    </citation>
    <scope>NUCLEOTIDE SEQUENCE</scope>
</reference>
<name>A0AC59YPV2_RANTA</name>
<proteinExistence type="predicted"/>
<protein>
    <submittedName>
        <fullName evidence="1">Uncharacterized protein</fullName>
    </submittedName>
</protein>
<organism evidence="1 2">
    <name type="scientific">Rangifer tarandus platyrhynchus</name>
    <name type="common">Svalbard reindeer</name>
    <dbReference type="NCBI Taxonomy" id="3082113"/>
    <lineage>
        <taxon>Eukaryota</taxon>
        <taxon>Metazoa</taxon>
        <taxon>Chordata</taxon>
        <taxon>Craniata</taxon>
        <taxon>Vertebrata</taxon>
        <taxon>Euteleostomi</taxon>
        <taxon>Mammalia</taxon>
        <taxon>Eutheria</taxon>
        <taxon>Laurasiatheria</taxon>
        <taxon>Artiodactyla</taxon>
        <taxon>Ruminantia</taxon>
        <taxon>Pecora</taxon>
        <taxon>Cervidae</taxon>
        <taxon>Odocoileinae</taxon>
        <taxon>Rangifer</taxon>
    </lineage>
</organism>